<dbReference type="Pfam" id="PF00892">
    <property type="entry name" value="EamA"/>
    <property type="match status" value="2"/>
</dbReference>
<evidence type="ECO:0000256" key="2">
    <source>
        <dbReference type="ARBA" id="ARBA00007362"/>
    </source>
</evidence>
<evidence type="ECO:0000313" key="9">
    <source>
        <dbReference type="EMBL" id="SET06472.1"/>
    </source>
</evidence>
<feature type="transmembrane region" description="Helical" evidence="6">
    <location>
        <begin position="237"/>
        <end position="260"/>
    </location>
</feature>
<dbReference type="GO" id="GO:0016020">
    <property type="term" value="C:membrane"/>
    <property type="evidence" value="ECO:0007669"/>
    <property type="project" value="UniProtKB-SubCell"/>
</dbReference>
<reference evidence="9 10" key="1">
    <citation type="submission" date="2016-10" db="EMBL/GenBank/DDBJ databases">
        <authorList>
            <person name="Varghese N."/>
            <person name="Submissions S."/>
        </authorList>
    </citation>
    <scope>NUCLEOTIDE SEQUENCE [LARGE SCALE GENOMIC DNA]</scope>
    <source>
        <strain evidence="9 10">DSM 16525</strain>
    </source>
</reference>
<accession>A0A511SU54</accession>
<evidence type="ECO:0000256" key="5">
    <source>
        <dbReference type="ARBA" id="ARBA00023136"/>
    </source>
</evidence>
<feature type="transmembrane region" description="Helical" evidence="6">
    <location>
        <begin position="267"/>
        <end position="287"/>
    </location>
</feature>
<feature type="transmembrane region" description="Helical" evidence="6">
    <location>
        <begin position="205"/>
        <end position="225"/>
    </location>
</feature>
<dbReference type="Proteomes" id="UP000321514">
    <property type="component" value="Unassembled WGS sequence"/>
</dbReference>
<feature type="domain" description="EamA" evidence="7">
    <location>
        <begin position="32"/>
        <end position="159"/>
    </location>
</feature>
<dbReference type="InterPro" id="IPR037185">
    <property type="entry name" value="EmrE-like"/>
</dbReference>
<feature type="transmembrane region" description="Helical" evidence="6">
    <location>
        <begin position="115"/>
        <end position="136"/>
    </location>
</feature>
<gene>
    <name evidence="8" type="ORF">MFU01_04910</name>
    <name evidence="9" type="ORF">SAMN05443572_101998</name>
</gene>
<feature type="transmembrane region" description="Helical" evidence="6">
    <location>
        <begin position="60"/>
        <end position="78"/>
    </location>
</feature>
<dbReference type="InterPro" id="IPR050638">
    <property type="entry name" value="AA-Vitamin_Transporters"/>
</dbReference>
<feature type="transmembrane region" description="Helical" evidence="6">
    <location>
        <begin position="30"/>
        <end position="48"/>
    </location>
</feature>
<dbReference type="AlphaFoldDB" id="A0A511SU54"/>
<dbReference type="PANTHER" id="PTHR32322:SF2">
    <property type="entry name" value="EAMA DOMAIN-CONTAINING PROTEIN"/>
    <property type="match status" value="1"/>
</dbReference>
<proteinExistence type="inferred from homology"/>
<keyword evidence="4 6" id="KW-1133">Transmembrane helix</keyword>
<evidence type="ECO:0000313" key="8">
    <source>
        <dbReference type="EMBL" id="GEN05454.1"/>
    </source>
</evidence>
<comment type="similarity">
    <text evidence="2">Belongs to the EamA transporter family.</text>
</comment>
<dbReference type="Proteomes" id="UP000183760">
    <property type="component" value="Unassembled WGS sequence"/>
</dbReference>
<dbReference type="EMBL" id="FOIB01000001">
    <property type="protein sequence ID" value="SET06472.1"/>
    <property type="molecule type" value="Genomic_DNA"/>
</dbReference>
<keyword evidence="5 6" id="KW-0472">Membrane</keyword>
<feature type="domain" description="EamA" evidence="7">
    <location>
        <begin position="175"/>
        <end position="309"/>
    </location>
</feature>
<dbReference type="EMBL" id="BJXR01000009">
    <property type="protein sequence ID" value="GEN05454.1"/>
    <property type="molecule type" value="Genomic_DNA"/>
</dbReference>
<feature type="transmembrane region" description="Helical" evidence="6">
    <location>
        <begin position="293"/>
        <end position="312"/>
    </location>
</feature>
<keyword evidence="10" id="KW-1185">Reference proteome</keyword>
<name>A0A511SU54_MYXFU</name>
<evidence type="ECO:0000313" key="10">
    <source>
        <dbReference type="Proteomes" id="UP000183760"/>
    </source>
</evidence>
<reference evidence="8 11" key="2">
    <citation type="submission" date="2019-07" db="EMBL/GenBank/DDBJ databases">
        <title>Whole genome shotgun sequence of Myxococcus fulvus NBRC 100333.</title>
        <authorList>
            <person name="Hosoyama A."/>
            <person name="Uohara A."/>
            <person name="Ohji S."/>
            <person name="Ichikawa N."/>
        </authorList>
    </citation>
    <scope>NUCLEOTIDE SEQUENCE [LARGE SCALE GENOMIC DNA]</scope>
    <source>
        <strain evidence="8 11">NBRC 100333</strain>
    </source>
</reference>
<evidence type="ECO:0000256" key="6">
    <source>
        <dbReference type="SAM" id="Phobius"/>
    </source>
</evidence>
<evidence type="ECO:0000259" key="7">
    <source>
        <dbReference type="Pfam" id="PF00892"/>
    </source>
</evidence>
<organism evidence="8 11">
    <name type="scientific">Myxococcus fulvus</name>
    <dbReference type="NCBI Taxonomy" id="33"/>
    <lineage>
        <taxon>Bacteria</taxon>
        <taxon>Pseudomonadati</taxon>
        <taxon>Myxococcota</taxon>
        <taxon>Myxococcia</taxon>
        <taxon>Myxococcales</taxon>
        <taxon>Cystobacterineae</taxon>
        <taxon>Myxococcaceae</taxon>
        <taxon>Myxococcus</taxon>
    </lineage>
</organism>
<dbReference type="InterPro" id="IPR000620">
    <property type="entry name" value="EamA_dom"/>
</dbReference>
<feature type="transmembrane region" description="Helical" evidence="6">
    <location>
        <begin position="173"/>
        <end position="193"/>
    </location>
</feature>
<evidence type="ECO:0000256" key="3">
    <source>
        <dbReference type="ARBA" id="ARBA00022692"/>
    </source>
</evidence>
<evidence type="ECO:0000256" key="4">
    <source>
        <dbReference type="ARBA" id="ARBA00022989"/>
    </source>
</evidence>
<keyword evidence="3 6" id="KW-0812">Transmembrane</keyword>
<feature type="transmembrane region" description="Helical" evidence="6">
    <location>
        <begin position="90"/>
        <end position="109"/>
    </location>
</feature>
<evidence type="ECO:0000256" key="1">
    <source>
        <dbReference type="ARBA" id="ARBA00004141"/>
    </source>
</evidence>
<dbReference type="PANTHER" id="PTHR32322">
    <property type="entry name" value="INNER MEMBRANE TRANSPORTER"/>
    <property type="match status" value="1"/>
</dbReference>
<sequence length="326" mass="34306">MTSGPVLWGDAIMDSAVASGPVKPASRLKVALAYCTCFLLWGSTWSVVKVGLEDLPPLRFLGTRMLVAGLVLLPFARAAGQVDVRTGGRIAALGMLQLAAPFTLLFFAQQWIPSSWAALLFSTFPVWLLFVGRILLPDQPLTPGKLLAAGLGVAGVVLLQSSDIQGMELSGKALLGVGMTLFSVLLIAVANVLVRRHMAHVPPRVLVFGQALSSAAPLLVLSFLLESNTDVTWTPRAVGAVLYLAIFGTAFTYLCLYWLLPRISLTALGIMALLDTLVAVVLGVAFLGEPLTLSLVVGGALILGSAALANALPQQSPPRSDEQARG</sequence>
<protein>
    <submittedName>
        <fullName evidence="9">Permease of the drug/metabolite transporter (DMT) superfamily</fullName>
    </submittedName>
</protein>
<evidence type="ECO:0000313" key="11">
    <source>
        <dbReference type="Proteomes" id="UP000321514"/>
    </source>
</evidence>
<dbReference type="SUPFAM" id="SSF103481">
    <property type="entry name" value="Multidrug resistance efflux transporter EmrE"/>
    <property type="match status" value="2"/>
</dbReference>
<comment type="caution">
    <text evidence="8">The sequence shown here is derived from an EMBL/GenBank/DDBJ whole genome shotgun (WGS) entry which is preliminary data.</text>
</comment>
<comment type="subcellular location">
    <subcellularLocation>
        <location evidence="1">Membrane</location>
        <topology evidence="1">Multi-pass membrane protein</topology>
    </subcellularLocation>
</comment>